<dbReference type="Proteomes" id="UP000594800">
    <property type="component" value="Chromosome"/>
</dbReference>
<comment type="subcellular location">
    <subcellularLocation>
        <location evidence="1">Cell envelope</location>
    </subcellularLocation>
</comment>
<gene>
    <name evidence="5" type="ORF">I0K15_20730</name>
</gene>
<dbReference type="InterPro" id="IPR018976">
    <property type="entry name" value="Imelysin-like"/>
</dbReference>
<sequence>MRLALTALLLPLAATAQEPADIVEAQVAGFIRPGFAMFTAEADALAAAPCNGMEVAYHDAFDAWMRVSHLRFGPTEEAERGHALAFWPDARGATPRTLSALIAAEDPAVDDPAAFAEISIAGRGFFALDWLLFDPERAAPVPGTYECRLAEAIADDIDRIAEELERAWLDETTMMRSAGAEGNFDYLVPEEAVRALYGALVIGLELTIDQRLARPLGTFERPRPRRAEAWRSARSARNVALSVAALADYAEPFLTAVEADTAASLQEDFARVQERLDALDDPAFAGVVTPQGRLRIEAIQSALREIEGTLATEVAPALGVSQSFNALDGD</sequence>
<dbReference type="RefSeq" id="WP_196103371.1">
    <property type="nucleotide sequence ID" value="NZ_CP064942.1"/>
</dbReference>
<dbReference type="Pfam" id="PF09375">
    <property type="entry name" value="Peptidase_M75"/>
    <property type="match status" value="1"/>
</dbReference>
<evidence type="ECO:0000256" key="3">
    <source>
        <dbReference type="SAM" id="SignalP"/>
    </source>
</evidence>
<evidence type="ECO:0000256" key="1">
    <source>
        <dbReference type="ARBA" id="ARBA00004196"/>
    </source>
</evidence>
<dbReference type="EMBL" id="CP064942">
    <property type="protein sequence ID" value="QPH54162.1"/>
    <property type="molecule type" value="Genomic_DNA"/>
</dbReference>
<protein>
    <submittedName>
        <fullName evidence="5">Imelysin family protein</fullName>
    </submittedName>
</protein>
<feature type="signal peptide" evidence="3">
    <location>
        <begin position="1"/>
        <end position="16"/>
    </location>
</feature>
<dbReference type="CDD" id="cd14659">
    <property type="entry name" value="Imelysin-like_IPPA"/>
    <property type="match status" value="1"/>
</dbReference>
<dbReference type="GO" id="GO:0030313">
    <property type="term" value="C:cell envelope"/>
    <property type="evidence" value="ECO:0007669"/>
    <property type="project" value="UniProtKB-SubCell"/>
</dbReference>
<keyword evidence="2 3" id="KW-0732">Signal</keyword>
<evidence type="ECO:0000256" key="2">
    <source>
        <dbReference type="ARBA" id="ARBA00022729"/>
    </source>
</evidence>
<evidence type="ECO:0000259" key="4">
    <source>
        <dbReference type="Pfam" id="PF09375"/>
    </source>
</evidence>
<dbReference type="KEGG" id="poz:I0K15_20730"/>
<dbReference type="InterPro" id="IPR034984">
    <property type="entry name" value="Imelysin-like_IPPA"/>
</dbReference>
<evidence type="ECO:0000313" key="5">
    <source>
        <dbReference type="EMBL" id="QPH54162.1"/>
    </source>
</evidence>
<feature type="chain" id="PRO_5032894072" evidence="3">
    <location>
        <begin position="17"/>
        <end position="330"/>
    </location>
</feature>
<accession>A0A7S9LS16</accession>
<dbReference type="Gene3D" id="1.20.1420.20">
    <property type="entry name" value="M75 peptidase, HXXE motif"/>
    <property type="match status" value="1"/>
</dbReference>
<organism evidence="5 6">
    <name type="scientific">Pontivivens ytuae</name>
    <dbReference type="NCBI Taxonomy" id="2789856"/>
    <lineage>
        <taxon>Bacteria</taxon>
        <taxon>Pseudomonadati</taxon>
        <taxon>Pseudomonadota</taxon>
        <taxon>Alphaproteobacteria</taxon>
        <taxon>Rhodobacterales</taxon>
        <taxon>Paracoccaceae</taxon>
        <taxon>Pontivivens</taxon>
    </lineage>
</organism>
<feature type="domain" description="Imelysin-like" evidence="4">
    <location>
        <begin position="40"/>
        <end position="307"/>
    </location>
</feature>
<dbReference type="InterPro" id="IPR038352">
    <property type="entry name" value="Imelysin_sf"/>
</dbReference>
<reference evidence="5 6" key="1">
    <citation type="submission" date="2020-11" db="EMBL/GenBank/DDBJ databases">
        <title>Description of Pontivivens ytuae sp. nov. isolated from deep sea sediment of Mariana Trench.</title>
        <authorList>
            <person name="Wang Z."/>
            <person name="Sun Q.-L."/>
            <person name="Xu X.-D."/>
            <person name="Tang Y.-Z."/>
            <person name="Zhang J."/>
        </authorList>
    </citation>
    <scope>NUCLEOTIDE SEQUENCE [LARGE SCALE GENOMIC DNA]</scope>
    <source>
        <strain evidence="5 6">MT2928</strain>
    </source>
</reference>
<evidence type="ECO:0000313" key="6">
    <source>
        <dbReference type="Proteomes" id="UP000594800"/>
    </source>
</evidence>
<keyword evidence="6" id="KW-1185">Reference proteome</keyword>
<proteinExistence type="predicted"/>
<dbReference type="AlphaFoldDB" id="A0A7S9LS16"/>
<name>A0A7S9LS16_9RHOB</name>